<organism evidence="4">
    <name type="scientific">freshwater metagenome</name>
    <dbReference type="NCBI Taxonomy" id="449393"/>
    <lineage>
        <taxon>unclassified sequences</taxon>
        <taxon>metagenomes</taxon>
        <taxon>ecological metagenomes</taxon>
    </lineage>
</organism>
<dbReference type="AlphaFoldDB" id="A0A6J7UPW7"/>
<evidence type="ECO:0000313" key="3">
    <source>
        <dbReference type="EMBL" id="CAB5014309.1"/>
    </source>
</evidence>
<gene>
    <name evidence="3" type="ORF">UFOPK4098_00476</name>
    <name evidence="4" type="ORF">UFOPK4347_01203</name>
</gene>
<dbReference type="SUPFAM" id="SSF54637">
    <property type="entry name" value="Thioesterase/thiol ester dehydrase-isomerase"/>
    <property type="match status" value="2"/>
</dbReference>
<dbReference type="InterPro" id="IPR029069">
    <property type="entry name" value="HotDog_dom_sf"/>
</dbReference>
<feature type="domain" description="Acyl-ACP thioesterase N-terminal hotdog" evidence="1">
    <location>
        <begin position="18"/>
        <end position="134"/>
    </location>
</feature>
<dbReference type="InterPro" id="IPR049427">
    <property type="entry name" value="Acyl-ACP_TE_C"/>
</dbReference>
<evidence type="ECO:0000313" key="4">
    <source>
        <dbReference type="EMBL" id="CAB5066498.1"/>
    </source>
</evidence>
<dbReference type="EMBL" id="CAFBPN010000015">
    <property type="protein sequence ID" value="CAB5014309.1"/>
    <property type="molecule type" value="Genomic_DNA"/>
</dbReference>
<proteinExistence type="predicted"/>
<dbReference type="GO" id="GO:0006633">
    <property type="term" value="P:fatty acid biosynthetic process"/>
    <property type="evidence" value="ECO:0007669"/>
    <property type="project" value="InterPro"/>
</dbReference>
<dbReference type="Gene3D" id="3.10.129.10">
    <property type="entry name" value="Hotdog Thioesterase"/>
    <property type="match status" value="1"/>
</dbReference>
<reference evidence="4" key="1">
    <citation type="submission" date="2020-05" db="EMBL/GenBank/DDBJ databases">
        <authorList>
            <person name="Chiriac C."/>
            <person name="Salcher M."/>
            <person name="Ghai R."/>
            <person name="Kavagutti S V."/>
        </authorList>
    </citation>
    <scope>NUCLEOTIDE SEQUENCE</scope>
</reference>
<feature type="domain" description="Acyl-ACP thioesterase-like C-terminal" evidence="2">
    <location>
        <begin position="156"/>
        <end position="225"/>
    </location>
</feature>
<dbReference type="Pfam" id="PF01643">
    <property type="entry name" value="Acyl-ACP_TE"/>
    <property type="match status" value="1"/>
</dbReference>
<dbReference type="Pfam" id="PF20791">
    <property type="entry name" value="Acyl-ACP_TE_C"/>
    <property type="match status" value="1"/>
</dbReference>
<dbReference type="InterPro" id="IPR002864">
    <property type="entry name" value="Acyl-ACP_thioesterase_NHD"/>
</dbReference>
<evidence type="ECO:0000259" key="2">
    <source>
        <dbReference type="Pfam" id="PF20791"/>
    </source>
</evidence>
<dbReference type="GO" id="GO:0016790">
    <property type="term" value="F:thiolester hydrolase activity"/>
    <property type="evidence" value="ECO:0007669"/>
    <property type="project" value="InterPro"/>
</dbReference>
<name>A0A6J7UPW7_9ZZZZ</name>
<sequence>MEAAPLEFLAVPPQGRIFTAARRVRLGDVTPRGRLRLDATVRYLQDVSHDDTEDANYADKDGWVVRRTALRITKFPVFQERLTLQTWCGGLGSHWAERSTRIEGEKGSLIEASAVWVHVDLQTMRPATLAEDFLVTAREAAMERKVSARSMLRMKPEDAEQRDAWPVRFSDMDALGHMNNAAYWEAIEEWLSGHRDFREPFAVVLEHLTPIEPGHDVFTVTREEKNLTAIWHEMNGVIAAVAQLQKL</sequence>
<accession>A0A6J7UPW7</accession>
<evidence type="ECO:0000259" key="1">
    <source>
        <dbReference type="Pfam" id="PF01643"/>
    </source>
</evidence>
<protein>
    <submittedName>
        <fullName evidence="4">Unannotated protein</fullName>
    </submittedName>
</protein>
<dbReference type="EMBL" id="CAFBQU010000033">
    <property type="protein sequence ID" value="CAB5066498.1"/>
    <property type="molecule type" value="Genomic_DNA"/>
</dbReference>